<organism evidence="3 4">
    <name type="scientific">Acidithiobacillus thiooxidans</name>
    <name type="common">Thiobacillus thiooxidans</name>
    <dbReference type="NCBI Taxonomy" id="930"/>
    <lineage>
        <taxon>Bacteria</taxon>
        <taxon>Pseudomonadati</taxon>
        <taxon>Pseudomonadota</taxon>
        <taxon>Acidithiobacillia</taxon>
        <taxon>Acidithiobacillales</taxon>
        <taxon>Acidithiobacillaceae</taxon>
        <taxon>Acidithiobacillus</taxon>
    </lineage>
</organism>
<protein>
    <recommendedName>
        <fullName evidence="6">SIMPL domain-containing protein</fullName>
    </recommendedName>
</protein>
<dbReference type="AlphaFoldDB" id="A0A1C2HZV0"/>
<sequence length="222" mass="23780">MKNAMKILLWGLFPVSLAASAGTAAQEINLSVQQAYHVPNTLMVAQLQASATGPNAADLGQKVNAKMRWALQQTGKADHVQAQTMNYHTQRDYVDGKPDGWTVQQTLQVSAPQSSRLDQLLGDLQSRLELVSMQAAPTESARESAATAAAHQAIQRFKQRANNFCKDFGYAQSVLNSVQINTLRSSPGPVMMMAARTPVASAPGESAMSVEVSGSVHCLNGQ</sequence>
<gene>
    <name evidence="2" type="ORF">A6M23_16955</name>
    <name evidence="3" type="ORF">A6P07_16880</name>
</gene>
<proteinExistence type="predicted"/>
<dbReference type="InterPro" id="IPR052022">
    <property type="entry name" value="26kDa_periplasmic_antigen"/>
</dbReference>
<dbReference type="GO" id="GO:0006974">
    <property type="term" value="P:DNA damage response"/>
    <property type="evidence" value="ECO:0007669"/>
    <property type="project" value="TreeGrafter"/>
</dbReference>
<dbReference type="eggNOG" id="COG3471">
    <property type="taxonomic scope" value="Bacteria"/>
</dbReference>
<evidence type="ECO:0000313" key="4">
    <source>
        <dbReference type="Proteomes" id="UP000094893"/>
    </source>
</evidence>
<evidence type="ECO:0000313" key="3">
    <source>
        <dbReference type="EMBL" id="OCX69276.1"/>
    </source>
</evidence>
<dbReference type="Proteomes" id="UP000094893">
    <property type="component" value="Unassembled WGS sequence"/>
</dbReference>
<dbReference type="Gene3D" id="3.30.110.170">
    <property type="entry name" value="Protein of unknown function (DUF541), domain 1"/>
    <property type="match status" value="1"/>
</dbReference>
<keyword evidence="5" id="KW-1185">Reference proteome</keyword>
<accession>A0A1C2HZV0</accession>
<dbReference type="InterPro" id="IPR007497">
    <property type="entry name" value="SIMPL/DUF541"/>
</dbReference>
<evidence type="ECO:0000313" key="5">
    <source>
        <dbReference type="Proteomes" id="UP000095008"/>
    </source>
</evidence>
<feature type="chain" id="PRO_5009434487" description="SIMPL domain-containing protein" evidence="1">
    <location>
        <begin position="22"/>
        <end position="222"/>
    </location>
</feature>
<evidence type="ECO:0000313" key="2">
    <source>
        <dbReference type="EMBL" id="OCX68872.1"/>
    </source>
</evidence>
<keyword evidence="1" id="KW-0732">Signal</keyword>
<dbReference type="RefSeq" id="WP_010639158.1">
    <property type="nucleotide sequence ID" value="NZ_LWRY01000246.1"/>
</dbReference>
<dbReference type="Proteomes" id="UP000095008">
    <property type="component" value="Unassembled WGS sequence"/>
</dbReference>
<dbReference type="PANTHER" id="PTHR34387">
    <property type="entry name" value="SLR1258 PROTEIN"/>
    <property type="match status" value="1"/>
</dbReference>
<evidence type="ECO:0008006" key="6">
    <source>
        <dbReference type="Google" id="ProtNLM"/>
    </source>
</evidence>
<dbReference type="Gene3D" id="3.30.70.2970">
    <property type="entry name" value="Protein of unknown function (DUF541), domain 2"/>
    <property type="match status" value="1"/>
</dbReference>
<feature type="signal peptide" evidence="1">
    <location>
        <begin position="1"/>
        <end position="21"/>
    </location>
</feature>
<name>A0A1C2HZV0_ACITH</name>
<dbReference type="EMBL" id="LWRY01000246">
    <property type="protein sequence ID" value="OCX68872.1"/>
    <property type="molecule type" value="Genomic_DNA"/>
</dbReference>
<dbReference type="Pfam" id="PF04402">
    <property type="entry name" value="SIMPL"/>
    <property type="match status" value="1"/>
</dbReference>
<evidence type="ECO:0000256" key="1">
    <source>
        <dbReference type="SAM" id="SignalP"/>
    </source>
</evidence>
<dbReference type="EMBL" id="LWSA01000257">
    <property type="protein sequence ID" value="OCX69276.1"/>
    <property type="molecule type" value="Genomic_DNA"/>
</dbReference>
<comment type="caution">
    <text evidence="3">The sequence shown here is derived from an EMBL/GenBank/DDBJ whole genome shotgun (WGS) entry which is preliminary data.</text>
</comment>
<dbReference type="STRING" id="930.GCA_002079865_03381"/>
<reference evidence="3 4" key="1">
    <citation type="journal article" date="2016" name="Int. J. Mol. Sci.">
        <title>Comparative genomics of the extreme acidophile Acidithiobacillus thiooxidans reveals intraspecific divergence and niche adaptation.</title>
        <authorList>
            <person name="Zhang X."/>
            <person name="Feng X."/>
            <person name="Tao J."/>
            <person name="Ma L."/>
            <person name="Xiao Y."/>
            <person name="Liang Y."/>
            <person name="Liu X."/>
            <person name="Yin H."/>
        </authorList>
    </citation>
    <scope>NUCLEOTIDE SEQUENCE [LARGE SCALE GENOMIC DNA]</scope>
    <source>
        <strain evidence="3 4">A02</strain>
        <strain evidence="2">DXS-W</strain>
    </source>
</reference>
<dbReference type="PANTHER" id="PTHR34387:SF1">
    <property type="entry name" value="PERIPLASMIC IMMUNOGENIC PROTEIN"/>
    <property type="match status" value="1"/>
</dbReference>